<accession>A0A7R9KA49</accession>
<organism evidence="1">
    <name type="scientific">Timema genevievae</name>
    <name type="common">Walking stick</name>
    <dbReference type="NCBI Taxonomy" id="629358"/>
    <lineage>
        <taxon>Eukaryota</taxon>
        <taxon>Metazoa</taxon>
        <taxon>Ecdysozoa</taxon>
        <taxon>Arthropoda</taxon>
        <taxon>Hexapoda</taxon>
        <taxon>Insecta</taxon>
        <taxon>Pterygota</taxon>
        <taxon>Neoptera</taxon>
        <taxon>Polyneoptera</taxon>
        <taxon>Phasmatodea</taxon>
        <taxon>Timematodea</taxon>
        <taxon>Timematoidea</taxon>
        <taxon>Timematidae</taxon>
        <taxon>Timema</taxon>
    </lineage>
</organism>
<evidence type="ECO:0000313" key="1">
    <source>
        <dbReference type="EMBL" id="CAD7616895.1"/>
    </source>
</evidence>
<dbReference type="EMBL" id="OE857365">
    <property type="protein sequence ID" value="CAD7616895.1"/>
    <property type="molecule type" value="Genomic_DNA"/>
</dbReference>
<name>A0A7R9KA49_TIMGE</name>
<reference evidence="1" key="1">
    <citation type="submission" date="2020-11" db="EMBL/GenBank/DDBJ databases">
        <authorList>
            <person name="Tran Van P."/>
        </authorList>
    </citation>
    <scope>NUCLEOTIDE SEQUENCE</scope>
</reference>
<gene>
    <name evidence="1" type="ORF">TGEB3V08_LOCUS11802</name>
</gene>
<protein>
    <submittedName>
        <fullName evidence="1">Uncharacterized protein</fullName>
    </submittedName>
</protein>
<proteinExistence type="predicted"/>
<sequence>MEPYLGPRMLRLVIWWGNIQITQNNPQTSLRQSARWDDSIWQQY</sequence>
<dbReference type="AlphaFoldDB" id="A0A7R9KA49"/>